<dbReference type="STRING" id="675120.N1PNF3"/>
<feature type="transmembrane region" description="Helical" evidence="1">
    <location>
        <begin position="174"/>
        <end position="194"/>
    </location>
</feature>
<dbReference type="AlphaFoldDB" id="N1PNF3"/>
<organism evidence="3 4">
    <name type="scientific">Dothistroma septosporum (strain NZE10 / CBS 128990)</name>
    <name type="common">Red band needle blight fungus</name>
    <name type="synonym">Mycosphaerella pini</name>
    <dbReference type="NCBI Taxonomy" id="675120"/>
    <lineage>
        <taxon>Eukaryota</taxon>
        <taxon>Fungi</taxon>
        <taxon>Dikarya</taxon>
        <taxon>Ascomycota</taxon>
        <taxon>Pezizomycotina</taxon>
        <taxon>Dothideomycetes</taxon>
        <taxon>Dothideomycetidae</taxon>
        <taxon>Mycosphaerellales</taxon>
        <taxon>Mycosphaerellaceae</taxon>
        <taxon>Dothistroma</taxon>
    </lineage>
</organism>
<evidence type="ECO:0000256" key="1">
    <source>
        <dbReference type="SAM" id="Phobius"/>
    </source>
</evidence>
<dbReference type="OrthoDB" id="9976870at2759"/>
<sequence>MNVTRTPIRHSNPILWNSGRAKQYFYAPGTTWFGKEVVPADNKWSDGTASFMSPISHYHLLQTETFHVESGAGIWYLRGEPHHLKAGDTITMPRFVAHRFENVPGSTEPLSILYRYDPQRYEMERRFFCNALTYLDDCRTQKKEPSLCQLCLFLSDAWMPPEILWVPGGEYGRCFLNTVFMWVCALIGTMVFGMNATYEEYYDPEFGVEEIYKVGGKKGD</sequence>
<reference evidence="4" key="1">
    <citation type="journal article" date="2012" name="PLoS Genet.">
        <title>The genomes of the fungal plant pathogens Cladosporium fulvum and Dothistroma septosporum reveal adaptation to different hosts and lifestyles but also signatures of common ancestry.</title>
        <authorList>
            <person name="de Wit P.J.G.M."/>
            <person name="van der Burgt A."/>
            <person name="Oekmen B."/>
            <person name="Stergiopoulos I."/>
            <person name="Abd-Elsalam K.A."/>
            <person name="Aerts A.L."/>
            <person name="Bahkali A.H."/>
            <person name="Beenen H.G."/>
            <person name="Chettri P."/>
            <person name="Cox M.P."/>
            <person name="Datema E."/>
            <person name="de Vries R.P."/>
            <person name="Dhillon B."/>
            <person name="Ganley A.R."/>
            <person name="Griffiths S.A."/>
            <person name="Guo Y."/>
            <person name="Hamelin R.C."/>
            <person name="Henrissat B."/>
            <person name="Kabir M.S."/>
            <person name="Jashni M.K."/>
            <person name="Kema G."/>
            <person name="Klaubauf S."/>
            <person name="Lapidus A."/>
            <person name="Levasseur A."/>
            <person name="Lindquist E."/>
            <person name="Mehrabi R."/>
            <person name="Ohm R.A."/>
            <person name="Owen T.J."/>
            <person name="Salamov A."/>
            <person name="Schwelm A."/>
            <person name="Schijlen E."/>
            <person name="Sun H."/>
            <person name="van den Burg H.A."/>
            <person name="van Ham R.C.H.J."/>
            <person name="Zhang S."/>
            <person name="Goodwin S.B."/>
            <person name="Grigoriev I.V."/>
            <person name="Collemare J."/>
            <person name="Bradshaw R.E."/>
        </authorList>
    </citation>
    <scope>NUCLEOTIDE SEQUENCE [LARGE SCALE GENOMIC DNA]</scope>
    <source>
        <strain evidence="4">NZE10 / CBS 128990</strain>
    </source>
</reference>
<evidence type="ECO:0000313" key="4">
    <source>
        <dbReference type="Proteomes" id="UP000016933"/>
    </source>
</evidence>
<name>N1PNF3_DOTSN</name>
<reference evidence="3 4" key="2">
    <citation type="journal article" date="2012" name="PLoS Pathog.">
        <title>Diverse lifestyles and strategies of plant pathogenesis encoded in the genomes of eighteen Dothideomycetes fungi.</title>
        <authorList>
            <person name="Ohm R.A."/>
            <person name="Feau N."/>
            <person name="Henrissat B."/>
            <person name="Schoch C.L."/>
            <person name="Horwitz B.A."/>
            <person name="Barry K.W."/>
            <person name="Condon B.J."/>
            <person name="Copeland A.C."/>
            <person name="Dhillon B."/>
            <person name="Glaser F."/>
            <person name="Hesse C.N."/>
            <person name="Kosti I."/>
            <person name="LaButti K."/>
            <person name="Lindquist E.A."/>
            <person name="Lucas S."/>
            <person name="Salamov A.A."/>
            <person name="Bradshaw R.E."/>
            <person name="Ciuffetti L."/>
            <person name="Hamelin R.C."/>
            <person name="Kema G.H.J."/>
            <person name="Lawrence C."/>
            <person name="Scott J.A."/>
            <person name="Spatafora J.W."/>
            <person name="Turgeon B.G."/>
            <person name="de Wit P.J.G.M."/>
            <person name="Zhong S."/>
            <person name="Goodwin S.B."/>
            <person name="Grigoriev I.V."/>
        </authorList>
    </citation>
    <scope>NUCLEOTIDE SEQUENCE [LARGE SCALE GENOMIC DNA]</scope>
    <source>
        <strain evidence="4">NZE10 / CBS 128990</strain>
    </source>
</reference>
<dbReference type="EMBL" id="KB446538">
    <property type="protein sequence ID" value="EME44956.1"/>
    <property type="molecule type" value="Genomic_DNA"/>
</dbReference>
<evidence type="ECO:0000259" key="2">
    <source>
        <dbReference type="Pfam" id="PF07883"/>
    </source>
</evidence>
<evidence type="ECO:0000313" key="3">
    <source>
        <dbReference type="EMBL" id="EME44956.1"/>
    </source>
</evidence>
<accession>N1PNF3</accession>
<dbReference type="SUPFAM" id="SSF51182">
    <property type="entry name" value="RmlC-like cupins"/>
    <property type="match status" value="1"/>
</dbReference>
<feature type="domain" description="Cupin type-2" evidence="2">
    <location>
        <begin position="55"/>
        <end position="103"/>
    </location>
</feature>
<dbReference type="InterPro" id="IPR011051">
    <property type="entry name" value="RmlC_Cupin_sf"/>
</dbReference>
<dbReference type="InterPro" id="IPR014710">
    <property type="entry name" value="RmlC-like_jellyroll"/>
</dbReference>
<dbReference type="InterPro" id="IPR013096">
    <property type="entry name" value="Cupin_2"/>
</dbReference>
<dbReference type="OMA" id="HAEMEEC"/>
<proteinExistence type="predicted"/>
<dbReference type="Pfam" id="PF07883">
    <property type="entry name" value="Cupin_2"/>
    <property type="match status" value="1"/>
</dbReference>
<keyword evidence="4" id="KW-1185">Reference proteome</keyword>
<keyword evidence="1" id="KW-0472">Membrane</keyword>
<keyword evidence="1" id="KW-0812">Transmembrane</keyword>
<dbReference type="eggNOG" id="ENOG502SGMD">
    <property type="taxonomic scope" value="Eukaryota"/>
</dbReference>
<dbReference type="HOGENOM" id="CLU_089363_1_0_1"/>
<keyword evidence="1" id="KW-1133">Transmembrane helix</keyword>
<protein>
    <recommendedName>
        <fullName evidence="2">Cupin type-2 domain-containing protein</fullName>
    </recommendedName>
</protein>
<dbReference type="Proteomes" id="UP000016933">
    <property type="component" value="Unassembled WGS sequence"/>
</dbReference>
<gene>
    <name evidence="3" type="ORF">DOTSEDRAFT_70865</name>
</gene>
<dbReference type="Gene3D" id="2.60.120.10">
    <property type="entry name" value="Jelly Rolls"/>
    <property type="match status" value="1"/>
</dbReference>